<comment type="caution">
    <text evidence="1">The sequence shown here is derived from an EMBL/GenBank/DDBJ whole genome shotgun (WGS) entry which is preliminary data.</text>
</comment>
<reference evidence="1 2" key="1">
    <citation type="submission" date="2019-02" db="EMBL/GenBank/DDBJ databases">
        <title>Genome sequencing of the rare red list fungi Antrodiella citrinella (Flaviporus citrinellus).</title>
        <authorList>
            <person name="Buettner E."/>
            <person name="Kellner H."/>
        </authorList>
    </citation>
    <scope>NUCLEOTIDE SEQUENCE [LARGE SCALE GENOMIC DNA]</scope>
    <source>
        <strain evidence="1 2">DSM 108506</strain>
    </source>
</reference>
<dbReference type="SUPFAM" id="SSF52047">
    <property type="entry name" value="RNI-like"/>
    <property type="match status" value="1"/>
</dbReference>
<name>A0A4S4M7M4_9APHY</name>
<evidence type="ECO:0000313" key="1">
    <source>
        <dbReference type="EMBL" id="THH21314.1"/>
    </source>
</evidence>
<protein>
    <recommendedName>
        <fullName evidence="3">F-box domain-containing protein</fullName>
    </recommendedName>
</protein>
<gene>
    <name evidence="1" type="ORF">EUX98_g8406</name>
</gene>
<evidence type="ECO:0008006" key="3">
    <source>
        <dbReference type="Google" id="ProtNLM"/>
    </source>
</evidence>
<accession>A0A4S4M7M4</accession>
<dbReference type="OrthoDB" id="2921803at2759"/>
<proteinExistence type="predicted"/>
<dbReference type="Gene3D" id="3.80.10.10">
    <property type="entry name" value="Ribonuclease Inhibitor"/>
    <property type="match status" value="1"/>
</dbReference>
<keyword evidence="2" id="KW-1185">Reference proteome</keyword>
<dbReference type="EMBL" id="SGPM01000455">
    <property type="protein sequence ID" value="THH21314.1"/>
    <property type="molecule type" value="Genomic_DNA"/>
</dbReference>
<dbReference type="AlphaFoldDB" id="A0A4S4M7M4"/>
<dbReference type="InterPro" id="IPR032675">
    <property type="entry name" value="LRR_dom_sf"/>
</dbReference>
<dbReference type="Proteomes" id="UP000308730">
    <property type="component" value="Unassembled WGS sequence"/>
</dbReference>
<evidence type="ECO:0000313" key="2">
    <source>
        <dbReference type="Proteomes" id="UP000308730"/>
    </source>
</evidence>
<sequence length="423" mass="48572">MPRPGINMLKSLAHRLNTSKYERNAASVLSSESAMTMTPPDRRVIEATVVFPPELDDYLMNIMSKDPNSLKTCALVCRAWLAASRVYLFRDVTIENEDMFLRFEDVVVHSPMIQDRVRTLRIDRSGRRFEMTFPWINNNLSLTLPTQLTLLEAFEMHTVQEKHWKPETFHNLSQFTTVTRLSVLHCGFSTDELFGIVSAFPALSELRISHFIELFSGGRKQPVPMIHKPKLESLVLHCSDIPARDFGTENLLDFLTSRGCVVSLKRLDIEMSRRNVVKVGAFVRRLGPPLKELQLRFVGRFGYHDGDLPNLLDNVNLTEHVNLKQLTLEHPAHPATRTLLARIASPTIRVIEFYFQLFDVKTIIDIAPDLERALTAPHLERLAEVRFAIEWATENVKAVEETCRNAFPELHQRKILRVVRRGD</sequence>
<organism evidence="1 2">
    <name type="scientific">Antrodiella citrinella</name>
    <dbReference type="NCBI Taxonomy" id="2447956"/>
    <lineage>
        <taxon>Eukaryota</taxon>
        <taxon>Fungi</taxon>
        <taxon>Dikarya</taxon>
        <taxon>Basidiomycota</taxon>
        <taxon>Agaricomycotina</taxon>
        <taxon>Agaricomycetes</taxon>
        <taxon>Polyporales</taxon>
        <taxon>Steccherinaceae</taxon>
        <taxon>Antrodiella</taxon>
    </lineage>
</organism>